<keyword evidence="3" id="KW-1003">Cell membrane</keyword>
<dbReference type="InterPro" id="IPR022346">
    <property type="entry name" value="T2SS_GspH"/>
</dbReference>
<dbReference type="GO" id="GO:0015627">
    <property type="term" value="C:type II protein secretion system complex"/>
    <property type="evidence" value="ECO:0007669"/>
    <property type="project" value="InterPro"/>
</dbReference>
<protein>
    <recommendedName>
        <fullName evidence="2">Type II secretion system protein H</fullName>
    </recommendedName>
    <alternativeName>
        <fullName evidence="10">General secretion pathway protein H</fullName>
    </alternativeName>
</protein>
<evidence type="ECO:0000256" key="7">
    <source>
        <dbReference type="ARBA" id="ARBA00022989"/>
    </source>
</evidence>
<dbReference type="Pfam" id="PF07963">
    <property type="entry name" value="N_methyl"/>
    <property type="match status" value="1"/>
</dbReference>
<comment type="subcellular location">
    <subcellularLocation>
        <location evidence="1">Cell inner membrane</location>
        <topology evidence="1">Single-pass membrane protein</topology>
    </subcellularLocation>
</comment>
<keyword evidence="5" id="KW-0997">Cell inner membrane</keyword>
<keyword evidence="8 11" id="KW-0472">Membrane</keyword>
<evidence type="ECO:0000256" key="9">
    <source>
        <dbReference type="ARBA" id="ARBA00025772"/>
    </source>
</evidence>
<dbReference type="Proteomes" id="UP000664654">
    <property type="component" value="Unassembled WGS sequence"/>
</dbReference>
<comment type="similarity">
    <text evidence="9">Belongs to the GSP H family.</text>
</comment>
<evidence type="ECO:0000259" key="12">
    <source>
        <dbReference type="Pfam" id="PF12019"/>
    </source>
</evidence>
<proteinExistence type="inferred from homology"/>
<dbReference type="InterPro" id="IPR045584">
    <property type="entry name" value="Pilin-like"/>
</dbReference>
<dbReference type="RefSeq" id="WP_206575208.1">
    <property type="nucleotide sequence ID" value="NZ_JAFKCV010000013.1"/>
</dbReference>
<dbReference type="PROSITE" id="PS00409">
    <property type="entry name" value="PROKAR_NTER_METHYL"/>
    <property type="match status" value="1"/>
</dbReference>
<gene>
    <name evidence="13" type="ORF">J0A66_17850</name>
</gene>
<dbReference type="SUPFAM" id="SSF54523">
    <property type="entry name" value="Pili subunits"/>
    <property type="match status" value="1"/>
</dbReference>
<reference evidence="13" key="1">
    <citation type="submission" date="2021-03" db="EMBL/GenBank/DDBJ databases">
        <title>novel species isolated from a fishpond in China.</title>
        <authorList>
            <person name="Lu H."/>
            <person name="Cai Z."/>
        </authorList>
    </citation>
    <scope>NUCLEOTIDE SEQUENCE</scope>
    <source>
        <strain evidence="13">JCM 30855</strain>
    </source>
</reference>
<feature type="domain" description="General secretion pathway GspH" evidence="12">
    <location>
        <begin position="57"/>
        <end position="159"/>
    </location>
</feature>
<comment type="caution">
    <text evidence="13">The sequence shown here is derived from an EMBL/GenBank/DDBJ whole genome shotgun (WGS) entry which is preliminary data.</text>
</comment>
<evidence type="ECO:0000256" key="4">
    <source>
        <dbReference type="ARBA" id="ARBA00022481"/>
    </source>
</evidence>
<accession>A0A939IQM6</accession>
<keyword evidence="6 11" id="KW-0812">Transmembrane</keyword>
<evidence type="ECO:0000256" key="5">
    <source>
        <dbReference type="ARBA" id="ARBA00022519"/>
    </source>
</evidence>
<dbReference type="GO" id="GO:0015628">
    <property type="term" value="P:protein secretion by the type II secretion system"/>
    <property type="evidence" value="ECO:0007669"/>
    <property type="project" value="InterPro"/>
</dbReference>
<dbReference type="EMBL" id="JAFKCV010000013">
    <property type="protein sequence ID" value="MBN7827100.1"/>
    <property type="molecule type" value="Genomic_DNA"/>
</dbReference>
<keyword evidence="7 11" id="KW-1133">Transmembrane helix</keyword>
<evidence type="ECO:0000256" key="2">
    <source>
        <dbReference type="ARBA" id="ARBA00021549"/>
    </source>
</evidence>
<evidence type="ECO:0000256" key="3">
    <source>
        <dbReference type="ARBA" id="ARBA00022475"/>
    </source>
</evidence>
<organism evidence="13 14">
    <name type="scientific">Bowmanella dokdonensis</name>
    <dbReference type="NCBI Taxonomy" id="751969"/>
    <lineage>
        <taxon>Bacteria</taxon>
        <taxon>Pseudomonadati</taxon>
        <taxon>Pseudomonadota</taxon>
        <taxon>Gammaproteobacteria</taxon>
        <taxon>Alteromonadales</taxon>
        <taxon>Alteromonadaceae</taxon>
        <taxon>Bowmanella</taxon>
    </lineage>
</organism>
<name>A0A939IQM6_9ALTE</name>
<keyword evidence="14" id="KW-1185">Reference proteome</keyword>
<evidence type="ECO:0000256" key="8">
    <source>
        <dbReference type="ARBA" id="ARBA00023136"/>
    </source>
</evidence>
<dbReference type="GO" id="GO:0005886">
    <property type="term" value="C:plasma membrane"/>
    <property type="evidence" value="ECO:0007669"/>
    <property type="project" value="UniProtKB-SubCell"/>
</dbReference>
<evidence type="ECO:0000256" key="11">
    <source>
        <dbReference type="SAM" id="Phobius"/>
    </source>
</evidence>
<dbReference type="InterPro" id="IPR012902">
    <property type="entry name" value="N_methyl_site"/>
</dbReference>
<evidence type="ECO:0000313" key="14">
    <source>
        <dbReference type="Proteomes" id="UP000664654"/>
    </source>
</evidence>
<dbReference type="Gene3D" id="3.55.40.10">
    <property type="entry name" value="minor pseudopilin epsh domain"/>
    <property type="match status" value="1"/>
</dbReference>
<evidence type="ECO:0000256" key="10">
    <source>
        <dbReference type="ARBA" id="ARBA00030775"/>
    </source>
</evidence>
<keyword evidence="4" id="KW-0488">Methylation</keyword>
<evidence type="ECO:0000256" key="1">
    <source>
        <dbReference type="ARBA" id="ARBA00004377"/>
    </source>
</evidence>
<sequence length="178" mass="18525">MESEPHPPNNSAGITLLEILMAIAVIAITLTLGAPAVINAFQSHYVKGATESSYYMLGLARSTAISQGADITIDINDGTNWCLGISDTGPCDCTQANSCLVNGVEQVADAEDFPGVSVSNVTFVGGQSVIDGMRGLAVGSAGSMQFDRADDRLRLVLSNLARARICRVQGDIAGYPAC</sequence>
<dbReference type="AlphaFoldDB" id="A0A939IQM6"/>
<feature type="transmembrane region" description="Helical" evidence="11">
    <location>
        <begin position="12"/>
        <end position="38"/>
    </location>
</feature>
<dbReference type="Pfam" id="PF12019">
    <property type="entry name" value="GspH"/>
    <property type="match status" value="1"/>
</dbReference>
<evidence type="ECO:0000256" key="6">
    <source>
        <dbReference type="ARBA" id="ARBA00022692"/>
    </source>
</evidence>
<evidence type="ECO:0000313" key="13">
    <source>
        <dbReference type="EMBL" id="MBN7827100.1"/>
    </source>
</evidence>